<keyword evidence="2" id="KW-1185">Reference proteome</keyword>
<gene>
    <name evidence="1" type="ORF">FQN60_005473</name>
</gene>
<dbReference type="EMBL" id="VOFY01000023">
    <property type="protein sequence ID" value="KAA8579938.1"/>
    <property type="molecule type" value="Genomic_DNA"/>
</dbReference>
<organism evidence="1 2">
    <name type="scientific">Etheostoma spectabile</name>
    <name type="common">orangethroat darter</name>
    <dbReference type="NCBI Taxonomy" id="54343"/>
    <lineage>
        <taxon>Eukaryota</taxon>
        <taxon>Metazoa</taxon>
        <taxon>Chordata</taxon>
        <taxon>Craniata</taxon>
        <taxon>Vertebrata</taxon>
        <taxon>Euteleostomi</taxon>
        <taxon>Actinopterygii</taxon>
        <taxon>Neopterygii</taxon>
        <taxon>Teleostei</taxon>
        <taxon>Neoteleostei</taxon>
        <taxon>Acanthomorphata</taxon>
        <taxon>Eupercaria</taxon>
        <taxon>Perciformes</taxon>
        <taxon>Percoidei</taxon>
        <taxon>Percidae</taxon>
        <taxon>Etheostomatinae</taxon>
        <taxon>Etheostoma</taxon>
    </lineage>
</organism>
<comment type="caution">
    <text evidence="1">The sequence shown here is derived from an EMBL/GenBank/DDBJ whole genome shotgun (WGS) entry which is preliminary data.</text>
</comment>
<dbReference type="Proteomes" id="UP000327493">
    <property type="component" value="Chromosome 23"/>
</dbReference>
<reference evidence="1 2" key="1">
    <citation type="submission" date="2019-08" db="EMBL/GenBank/DDBJ databases">
        <title>A chromosome-level genome assembly, high-density linkage maps, and genome scans reveal the genomic architecture of hybrid incompatibilities underlying speciation via character displacement in darters (Percidae: Etheostominae).</title>
        <authorList>
            <person name="Moran R.L."/>
            <person name="Catchen J.M."/>
            <person name="Fuller R.C."/>
        </authorList>
    </citation>
    <scope>NUCLEOTIDE SEQUENCE [LARGE SCALE GENOMIC DNA]</scope>
    <source>
        <strain evidence="1">EspeVRDwgs_2016</strain>
        <tissue evidence="1">Muscle</tissue>
    </source>
</reference>
<protein>
    <submittedName>
        <fullName evidence="1">Uncharacterized protein</fullName>
    </submittedName>
</protein>
<evidence type="ECO:0000313" key="2">
    <source>
        <dbReference type="Proteomes" id="UP000327493"/>
    </source>
</evidence>
<name>A0A5J5CEH9_9PERO</name>
<dbReference type="AlphaFoldDB" id="A0A5J5CEH9"/>
<sequence length="59" mass="6549">MQGLSPLLNNSAHIDFSRADVSPVVIGTHQSTGVHVEPHPVDEEMCTPKYFVFNSQIDR</sequence>
<evidence type="ECO:0000313" key="1">
    <source>
        <dbReference type="EMBL" id="KAA8579938.1"/>
    </source>
</evidence>
<accession>A0A5J5CEH9</accession>
<proteinExistence type="predicted"/>